<reference evidence="2 3" key="1">
    <citation type="submission" date="2022-10" db="EMBL/GenBank/DDBJ databases">
        <title>Identification of biosynthetic pathway for the production of the potent trypsin inhibitor radiosumin.</title>
        <authorList>
            <person name="Fewer D.P."/>
            <person name="Delbaje E."/>
            <person name="Ouyang X."/>
            <person name="Agostino P.D."/>
            <person name="Wahlsten M."/>
            <person name="Jokela J."/>
            <person name="Permi P."/>
            <person name="Haapaniemi E."/>
            <person name="Koistinen H."/>
        </authorList>
    </citation>
    <scope>NUCLEOTIDE SEQUENCE [LARGE SCALE GENOMIC DNA]</scope>
    <source>
        <strain evidence="2 3">NIES-515</strain>
    </source>
</reference>
<organism evidence="2 3">
    <name type="scientific">Plectonema radiosum NIES-515</name>
    <dbReference type="NCBI Taxonomy" id="2986073"/>
    <lineage>
        <taxon>Bacteria</taxon>
        <taxon>Bacillati</taxon>
        <taxon>Cyanobacteriota</taxon>
        <taxon>Cyanophyceae</taxon>
        <taxon>Oscillatoriophycideae</taxon>
        <taxon>Oscillatoriales</taxon>
        <taxon>Microcoleaceae</taxon>
        <taxon>Plectonema</taxon>
    </lineage>
</organism>
<protein>
    <submittedName>
        <fullName evidence="2">Uncharacterized protein</fullName>
    </submittedName>
</protein>
<feature type="region of interest" description="Disordered" evidence="1">
    <location>
        <begin position="15"/>
        <end position="46"/>
    </location>
</feature>
<evidence type="ECO:0000313" key="3">
    <source>
        <dbReference type="Proteomes" id="UP001526143"/>
    </source>
</evidence>
<proteinExistence type="predicted"/>
<accession>A0ABT3ATX8</accession>
<dbReference type="Proteomes" id="UP001526143">
    <property type="component" value="Unassembled WGS sequence"/>
</dbReference>
<name>A0ABT3ATX8_9CYAN</name>
<gene>
    <name evidence="2" type="ORF">OGM63_03300</name>
</gene>
<evidence type="ECO:0000313" key="2">
    <source>
        <dbReference type="EMBL" id="MCV3212568.1"/>
    </source>
</evidence>
<dbReference type="RefSeq" id="WP_263744080.1">
    <property type="nucleotide sequence ID" value="NZ_JAOWRF010000045.1"/>
</dbReference>
<comment type="caution">
    <text evidence="2">The sequence shown here is derived from an EMBL/GenBank/DDBJ whole genome shotgun (WGS) entry which is preliminary data.</text>
</comment>
<keyword evidence="3" id="KW-1185">Reference proteome</keyword>
<feature type="compositionally biased region" description="Polar residues" evidence="1">
    <location>
        <begin position="27"/>
        <end position="46"/>
    </location>
</feature>
<dbReference type="EMBL" id="JAOWRF010000045">
    <property type="protein sequence ID" value="MCV3212568.1"/>
    <property type="molecule type" value="Genomic_DNA"/>
</dbReference>
<evidence type="ECO:0000256" key="1">
    <source>
        <dbReference type="SAM" id="MobiDB-lite"/>
    </source>
</evidence>
<sequence length="46" mass="5181">MKLIFIPEMKINANKKERSQPFEGSEVNPNLSRSQSFAQGRSPSNS</sequence>